<dbReference type="EMBL" id="FQXZ01000007">
    <property type="protein sequence ID" value="SHH91583.1"/>
    <property type="molecule type" value="Genomic_DNA"/>
</dbReference>
<gene>
    <name evidence="2" type="ORF">VA7868_00888</name>
</gene>
<dbReference type="Gene3D" id="3.40.50.10610">
    <property type="entry name" value="ABC-type transport auxiliary lipoprotein component"/>
    <property type="match status" value="1"/>
</dbReference>
<keyword evidence="3" id="KW-1185">Reference proteome</keyword>
<dbReference type="SUPFAM" id="SSF159594">
    <property type="entry name" value="XCC0632-like"/>
    <property type="match status" value="1"/>
</dbReference>
<reference evidence="2 3" key="1">
    <citation type="submission" date="2016-11" db="EMBL/GenBank/DDBJ databases">
        <authorList>
            <person name="Jaros S."/>
            <person name="Januszkiewicz K."/>
            <person name="Wedrychowicz H."/>
        </authorList>
    </citation>
    <scope>NUCLEOTIDE SEQUENCE [LARGE SCALE GENOMIC DNA]</scope>
    <source>
        <strain evidence="2 3">CECT 7868</strain>
    </source>
</reference>
<evidence type="ECO:0000313" key="3">
    <source>
        <dbReference type="Proteomes" id="UP000184608"/>
    </source>
</evidence>
<accession>A0A1M5WXH5</accession>
<dbReference type="RefSeq" id="WP_073602639.1">
    <property type="nucleotide sequence ID" value="NZ_FQXZ01000007.1"/>
</dbReference>
<dbReference type="Proteomes" id="UP000184608">
    <property type="component" value="Unassembled WGS sequence"/>
</dbReference>
<feature type="domain" description="ABC-type transport auxiliary lipoprotein component" evidence="1">
    <location>
        <begin position="43"/>
        <end position="187"/>
    </location>
</feature>
<dbReference type="AlphaFoldDB" id="A0A1M5WXH5"/>
<sequence>MIRDWIRQCFLICGLVVLVTGCSHQENVSNQMFLLPVNPLPPVAQQTAPLLVVKTELADYLNQPGLVYRTSQTQVIQARHNQWAQRISDQITSRIIQDLRSKQTRYWPEAMSNDPLTGKPLRLIVRIQKFNGVYTGEAEIAGEWTLLNPTGQRIRNHYFDLHIALKESGYAALVSALSEGVGQFTDSLSSQL</sequence>
<evidence type="ECO:0000259" key="1">
    <source>
        <dbReference type="Pfam" id="PF03886"/>
    </source>
</evidence>
<proteinExistence type="predicted"/>
<dbReference type="STRING" id="1216006.VA7868_00888"/>
<evidence type="ECO:0000313" key="2">
    <source>
        <dbReference type="EMBL" id="SHH91583.1"/>
    </source>
</evidence>
<dbReference type="InterPro" id="IPR005586">
    <property type="entry name" value="ABC_trans_aux"/>
</dbReference>
<protein>
    <recommendedName>
        <fullName evidence="1">ABC-type transport auxiliary lipoprotein component domain-containing protein</fullName>
    </recommendedName>
</protein>
<dbReference type="Pfam" id="PF03886">
    <property type="entry name" value="ABC_trans_aux"/>
    <property type="match status" value="1"/>
</dbReference>
<dbReference type="OrthoDB" id="5600407at2"/>
<organism evidence="2 3">
    <name type="scientific">Vibrio aerogenes CECT 7868</name>
    <dbReference type="NCBI Taxonomy" id="1216006"/>
    <lineage>
        <taxon>Bacteria</taxon>
        <taxon>Pseudomonadati</taxon>
        <taxon>Pseudomonadota</taxon>
        <taxon>Gammaproteobacteria</taxon>
        <taxon>Vibrionales</taxon>
        <taxon>Vibrionaceae</taxon>
        <taxon>Vibrio</taxon>
    </lineage>
</organism>
<dbReference type="PROSITE" id="PS51257">
    <property type="entry name" value="PROKAR_LIPOPROTEIN"/>
    <property type="match status" value="1"/>
</dbReference>
<name>A0A1M5WXH5_9VIBR</name>